<sequence length="192" mass="19517">MGKTNITKAAVALTAGLAAFGVTGFAVAQGGLTANLALSGSFFKITMGHLDGEGFSLFVDDDQKAEEHLPVARIKLEHAKVSDLCLSVTVPKVPGVGGEATLALKAEGEGSVESDSLLVGATDVDGSLVMQDVNVGIDANQLSDTADPGAWGLYSKQVSLKADDVKATSVGAQRLSAKNVGVTVRRGSDNGC</sequence>
<proteinExistence type="predicted"/>
<accession>A0A8I1L8P1</accession>
<keyword evidence="1" id="KW-0732">Signal</keyword>
<dbReference type="Proteomes" id="UP000603369">
    <property type="component" value="Unassembled WGS sequence"/>
</dbReference>
<dbReference type="InterPro" id="IPR046198">
    <property type="entry name" value="DUF6230"/>
</dbReference>
<evidence type="ECO:0000313" key="3">
    <source>
        <dbReference type="Proteomes" id="UP000603369"/>
    </source>
</evidence>
<comment type="caution">
    <text evidence="2">The sequence shown here is derived from an EMBL/GenBank/DDBJ whole genome shotgun (WGS) entry which is preliminary data.</text>
</comment>
<name>A0A8I1L8P1_9CORY</name>
<keyword evidence="3" id="KW-1185">Reference proteome</keyword>
<dbReference type="AlphaFoldDB" id="A0A8I1L8P1"/>
<reference evidence="2 3" key="1">
    <citation type="submission" date="2020-12" db="EMBL/GenBank/DDBJ databases">
        <title>Draft genome sequence of the commensal strain Corynebacterium tuberculostearicum MFP09/CIP 102622 isolated from human skin.</title>
        <authorList>
            <person name="Boukerb A.M."/>
            <person name="Janvier X."/>
            <person name="Feuilloley M.G.J."/>
            <person name="Groboillot A."/>
        </authorList>
    </citation>
    <scope>NUCLEOTIDE SEQUENCE [LARGE SCALE GENOMIC DNA]</scope>
    <source>
        <strain evidence="2 3">CIP 102622</strain>
    </source>
</reference>
<organism evidence="2 3">
    <name type="scientific">Corynebacterium tuberculostearicum</name>
    <dbReference type="NCBI Taxonomy" id="38304"/>
    <lineage>
        <taxon>Bacteria</taxon>
        <taxon>Bacillati</taxon>
        <taxon>Actinomycetota</taxon>
        <taxon>Actinomycetes</taxon>
        <taxon>Mycobacteriales</taxon>
        <taxon>Corynebacteriaceae</taxon>
        <taxon>Corynebacterium</taxon>
    </lineage>
</organism>
<dbReference type="Pfam" id="PF19741">
    <property type="entry name" value="DUF6230"/>
    <property type="match status" value="1"/>
</dbReference>
<feature type="chain" id="PRO_5033989672" evidence="1">
    <location>
        <begin position="29"/>
        <end position="192"/>
    </location>
</feature>
<feature type="signal peptide" evidence="1">
    <location>
        <begin position="1"/>
        <end position="28"/>
    </location>
</feature>
<evidence type="ECO:0000313" key="2">
    <source>
        <dbReference type="EMBL" id="MBK3427748.1"/>
    </source>
</evidence>
<evidence type="ECO:0000256" key="1">
    <source>
        <dbReference type="SAM" id="SignalP"/>
    </source>
</evidence>
<protein>
    <submittedName>
        <fullName evidence="2">Cholesterol esterase</fullName>
    </submittedName>
</protein>
<dbReference type="EMBL" id="JAEHFL010000005">
    <property type="protein sequence ID" value="MBK3427748.1"/>
    <property type="molecule type" value="Genomic_DNA"/>
</dbReference>
<dbReference type="RefSeq" id="WP_005325466.1">
    <property type="nucleotide sequence ID" value="NZ_CP073092.1"/>
</dbReference>
<gene>
    <name evidence="2" type="ORF">JDP02_04350</name>
</gene>